<sequence length="214" mass="24166">MANSKLLLASIAIALLIFRARSESSISGEIEEPEAARSGLRSQLDGLRSEISTLESKIEESFRKLKTKEDSIAQLHAIIEEKSLSIEFLKSEVESLQGALDGKKLAGKADGWVGELEKQILQLKNEIESQAKKKKDLESRFSKAEKRFQDLNLRLESLQNTNEEQKLRIRKTQRALELAEEELMRAQLEASSKFKELAEVHGAWLPPWLATHIS</sequence>
<keyword evidence="1" id="KW-0175">Coiled coil</keyword>
<accession>A0A5P1EU40</accession>
<protein>
    <submittedName>
        <fullName evidence="3">Uncharacterized protein</fullName>
    </submittedName>
</protein>
<feature type="chain" id="PRO_5024362728" evidence="2">
    <location>
        <begin position="23"/>
        <end position="214"/>
    </location>
</feature>
<feature type="coiled-coil region" evidence="1">
    <location>
        <begin position="37"/>
        <end position="196"/>
    </location>
</feature>
<dbReference type="PANTHER" id="PTHR34360">
    <property type="entry name" value="OS08G0519400 PROTEIN"/>
    <property type="match status" value="1"/>
</dbReference>
<keyword evidence="4" id="KW-1185">Reference proteome</keyword>
<evidence type="ECO:0000313" key="4">
    <source>
        <dbReference type="Proteomes" id="UP000243459"/>
    </source>
</evidence>
<evidence type="ECO:0000313" key="3">
    <source>
        <dbReference type="EMBL" id="ONK69496.1"/>
    </source>
</evidence>
<feature type="signal peptide" evidence="2">
    <location>
        <begin position="1"/>
        <end position="22"/>
    </location>
</feature>
<organism evidence="3 4">
    <name type="scientific">Asparagus officinalis</name>
    <name type="common">Garden asparagus</name>
    <dbReference type="NCBI Taxonomy" id="4686"/>
    <lineage>
        <taxon>Eukaryota</taxon>
        <taxon>Viridiplantae</taxon>
        <taxon>Streptophyta</taxon>
        <taxon>Embryophyta</taxon>
        <taxon>Tracheophyta</taxon>
        <taxon>Spermatophyta</taxon>
        <taxon>Magnoliopsida</taxon>
        <taxon>Liliopsida</taxon>
        <taxon>Asparagales</taxon>
        <taxon>Asparagaceae</taxon>
        <taxon>Asparagoideae</taxon>
        <taxon>Asparagus</taxon>
    </lineage>
</organism>
<dbReference type="Gramene" id="ONK69496">
    <property type="protein sequence ID" value="ONK69496"/>
    <property type="gene ID" value="A4U43_C05F23550"/>
</dbReference>
<reference evidence="4" key="1">
    <citation type="journal article" date="2017" name="Nat. Commun.">
        <title>The asparagus genome sheds light on the origin and evolution of a young Y chromosome.</title>
        <authorList>
            <person name="Harkess A."/>
            <person name="Zhou J."/>
            <person name="Xu C."/>
            <person name="Bowers J.E."/>
            <person name="Van der Hulst R."/>
            <person name="Ayyampalayam S."/>
            <person name="Mercati F."/>
            <person name="Riccardi P."/>
            <person name="McKain M.R."/>
            <person name="Kakrana A."/>
            <person name="Tang H."/>
            <person name="Ray J."/>
            <person name="Groenendijk J."/>
            <person name="Arikit S."/>
            <person name="Mathioni S.M."/>
            <person name="Nakano M."/>
            <person name="Shan H."/>
            <person name="Telgmann-Rauber A."/>
            <person name="Kanno A."/>
            <person name="Yue Z."/>
            <person name="Chen H."/>
            <person name="Li W."/>
            <person name="Chen Y."/>
            <person name="Xu X."/>
            <person name="Zhang Y."/>
            <person name="Luo S."/>
            <person name="Chen H."/>
            <person name="Gao J."/>
            <person name="Mao Z."/>
            <person name="Pires J.C."/>
            <person name="Luo M."/>
            <person name="Kudrna D."/>
            <person name="Wing R.A."/>
            <person name="Meyers B.C."/>
            <person name="Yi K."/>
            <person name="Kong H."/>
            <person name="Lavrijsen P."/>
            <person name="Sunseri F."/>
            <person name="Falavigna A."/>
            <person name="Ye Y."/>
            <person name="Leebens-Mack J.H."/>
            <person name="Chen G."/>
        </authorList>
    </citation>
    <scope>NUCLEOTIDE SEQUENCE [LARGE SCALE GENOMIC DNA]</scope>
    <source>
        <strain evidence="4">cv. DH0086</strain>
    </source>
</reference>
<dbReference type="Gene3D" id="1.10.287.1490">
    <property type="match status" value="1"/>
</dbReference>
<dbReference type="Proteomes" id="UP000243459">
    <property type="component" value="Chromosome 5"/>
</dbReference>
<evidence type="ECO:0000256" key="1">
    <source>
        <dbReference type="SAM" id="Coils"/>
    </source>
</evidence>
<dbReference type="AlphaFoldDB" id="A0A5P1EU40"/>
<dbReference type="OMA" id="MMKTKFE"/>
<name>A0A5P1EU40_ASPOF</name>
<evidence type="ECO:0000256" key="2">
    <source>
        <dbReference type="SAM" id="SignalP"/>
    </source>
</evidence>
<keyword evidence="2" id="KW-0732">Signal</keyword>
<gene>
    <name evidence="3" type="ORF">A4U43_C05F23550</name>
</gene>
<dbReference type="PANTHER" id="PTHR34360:SF1">
    <property type="entry name" value="OS08G0519400 PROTEIN"/>
    <property type="match status" value="1"/>
</dbReference>
<proteinExistence type="predicted"/>
<dbReference type="EMBL" id="CM007385">
    <property type="protein sequence ID" value="ONK69496.1"/>
    <property type="molecule type" value="Genomic_DNA"/>
</dbReference>